<evidence type="ECO:0000256" key="1">
    <source>
        <dbReference type="SAM" id="MobiDB-lite"/>
    </source>
</evidence>
<dbReference type="Proteomes" id="UP000054007">
    <property type="component" value="Unassembled WGS sequence"/>
</dbReference>
<proteinExistence type="predicted"/>
<feature type="region of interest" description="Disordered" evidence="1">
    <location>
        <begin position="134"/>
        <end position="165"/>
    </location>
</feature>
<gene>
    <name evidence="2" type="ORF">CYLTODRAFT_458268</name>
</gene>
<reference evidence="2 3" key="1">
    <citation type="journal article" date="2015" name="Fungal Genet. Biol.">
        <title>Evolution of novel wood decay mechanisms in Agaricales revealed by the genome sequences of Fistulina hepatica and Cylindrobasidium torrendii.</title>
        <authorList>
            <person name="Floudas D."/>
            <person name="Held B.W."/>
            <person name="Riley R."/>
            <person name="Nagy L.G."/>
            <person name="Koehler G."/>
            <person name="Ransdell A.S."/>
            <person name="Younus H."/>
            <person name="Chow J."/>
            <person name="Chiniquy J."/>
            <person name="Lipzen A."/>
            <person name="Tritt A."/>
            <person name="Sun H."/>
            <person name="Haridas S."/>
            <person name="LaButti K."/>
            <person name="Ohm R.A."/>
            <person name="Kues U."/>
            <person name="Blanchette R.A."/>
            <person name="Grigoriev I.V."/>
            <person name="Minto R.E."/>
            <person name="Hibbett D.S."/>
        </authorList>
    </citation>
    <scope>NUCLEOTIDE SEQUENCE [LARGE SCALE GENOMIC DNA]</scope>
    <source>
        <strain evidence="2 3">FP15055 ss-10</strain>
    </source>
</reference>
<dbReference type="EMBL" id="KN880708">
    <property type="protein sequence ID" value="KIY63264.1"/>
    <property type="molecule type" value="Genomic_DNA"/>
</dbReference>
<dbReference type="AlphaFoldDB" id="A0A0D7AZE6"/>
<organism evidence="2 3">
    <name type="scientific">Cylindrobasidium torrendii FP15055 ss-10</name>
    <dbReference type="NCBI Taxonomy" id="1314674"/>
    <lineage>
        <taxon>Eukaryota</taxon>
        <taxon>Fungi</taxon>
        <taxon>Dikarya</taxon>
        <taxon>Basidiomycota</taxon>
        <taxon>Agaricomycotina</taxon>
        <taxon>Agaricomycetes</taxon>
        <taxon>Agaricomycetidae</taxon>
        <taxon>Agaricales</taxon>
        <taxon>Marasmiineae</taxon>
        <taxon>Physalacriaceae</taxon>
        <taxon>Cylindrobasidium</taxon>
    </lineage>
</organism>
<keyword evidence="3" id="KW-1185">Reference proteome</keyword>
<name>A0A0D7AZE6_9AGAR</name>
<sequence length="372" mass="42109">MGDAILDIVWACNFIGFSCDDLRKWRQLSRKSQRMVCHAYLNTPKPVHDAVGEWFTFVQCSHIPSILEYTDSLLGGTAVYGYVAGHQWEGMTLEWHTSDNNLPHVMLWLSMCGYRRARDDYSLLDQGDATFDEYEHRPRCGDKDFESPQASDSEQSTDSSHSRYEGSATRWIKGGRTIIVHNFDEGALISLLKTGSSVTSMSFMSHTSFYDIHNKWTAARKIPIFKAKTSDVERRLLDSGWDVCATSPSPLLSTLCRRLSPIPAVFGAGNHHRVRDQSIAALEHTASLLVADFHRFAAGNDQRMRDQSITALEHTTQPPLWTYPARFGAKTTAKRPPRFARMSTTNLLETTSIVRSQMLDQFADLTFLHPRL</sequence>
<accession>A0A0D7AZE6</accession>
<protein>
    <submittedName>
        <fullName evidence="2">Uncharacterized protein</fullName>
    </submittedName>
</protein>
<evidence type="ECO:0000313" key="2">
    <source>
        <dbReference type="EMBL" id="KIY63264.1"/>
    </source>
</evidence>
<evidence type="ECO:0000313" key="3">
    <source>
        <dbReference type="Proteomes" id="UP000054007"/>
    </source>
</evidence>
<feature type="compositionally biased region" description="Basic and acidic residues" evidence="1">
    <location>
        <begin position="134"/>
        <end position="146"/>
    </location>
</feature>